<sequence length="375" mass="42616">MNQNHLFNFLQPFSPLINLFIIFTLFCLERKILAVDSHYTACNVSTTCGSQEIKFPFYIPDQQESFCGYPGFELFCRNNKTLILTLPNNDDYTRQNYTIQEIFNQNQSLRVSNSVVLDAEESCCIPPIENISIPYDRFKLASNQRKLFLLSRCNLTDAKEFSQHKVNCSGKKMDNSVLALFGDDPVLGNASEKCREAVVAPVDVGEEGGVEHMLRRGFVMEWMANNCSFCEASGGICGFDKSTYHFECFCPDGPHASHCVPKDMVGARKNINAESDHSSEYFPQWIYRRLELDEELGFWSSMNENDEERARKMIIVGLWCIQTHPSNRPPMYRVVEMLKGNLDALEIPPKSFLSSPPRPPADANIDFDSSSSLIL</sequence>
<feature type="domain" description="Wall-associated receptor kinase galacturonan-binding" evidence="11">
    <location>
        <begin position="42"/>
        <end position="112"/>
    </location>
</feature>
<comment type="caution">
    <text evidence="13">The sequence shown here is derived from an EMBL/GenBank/DDBJ whole genome shotgun (WGS) entry which is preliminary data.</text>
</comment>
<evidence type="ECO:0000256" key="9">
    <source>
        <dbReference type="ARBA" id="ARBA00048679"/>
    </source>
</evidence>
<dbReference type="AlphaFoldDB" id="A0AAV5HYQ3"/>
<evidence type="ECO:0000256" key="3">
    <source>
        <dbReference type="ARBA" id="ARBA00022692"/>
    </source>
</evidence>
<keyword evidence="5" id="KW-1133">Transmembrane helix</keyword>
<dbReference type="PANTHER" id="PTHR33138">
    <property type="entry name" value="OS01G0690200 PROTEIN"/>
    <property type="match status" value="1"/>
</dbReference>
<dbReference type="InterPro" id="IPR032872">
    <property type="entry name" value="WAK_assoc_C"/>
</dbReference>
<dbReference type="GO" id="GO:0030247">
    <property type="term" value="F:polysaccharide binding"/>
    <property type="evidence" value="ECO:0007669"/>
    <property type="project" value="InterPro"/>
</dbReference>
<keyword evidence="14" id="KW-1185">Reference proteome</keyword>
<reference evidence="13 14" key="1">
    <citation type="journal article" date="2021" name="Commun. Biol.">
        <title>The genome of Shorea leprosula (Dipterocarpaceae) highlights the ecological relevance of drought in aseasonal tropical rainforests.</title>
        <authorList>
            <person name="Ng K.K.S."/>
            <person name="Kobayashi M.J."/>
            <person name="Fawcett J.A."/>
            <person name="Hatakeyama M."/>
            <person name="Paape T."/>
            <person name="Ng C.H."/>
            <person name="Ang C.C."/>
            <person name="Tnah L.H."/>
            <person name="Lee C.T."/>
            <person name="Nishiyama T."/>
            <person name="Sese J."/>
            <person name="O'Brien M.J."/>
            <person name="Copetti D."/>
            <person name="Mohd Noor M.I."/>
            <person name="Ong R.C."/>
            <person name="Putra M."/>
            <person name="Sireger I.Z."/>
            <person name="Indrioko S."/>
            <person name="Kosugi Y."/>
            <person name="Izuno A."/>
            <person name="Isagi Y."/>
            <person name="Lee S.L."/>
            <person name="Shimizu K.K."/>
        </authorList>
    </citation>
    <scope>NUCLEOTIDE SEQUENCE [LARGE SCALE GENOMIC DNA]</scope>
    <source>
        <strain evidence="13">214</strain>
    </source>
</reference>
<feature type="domain" description="Wall-associated receptor kinase C-terminal" evidence="12">
    <location>
        <begin position="184"/>
        <end position="253"/>
    </location>
</feature>
<name>A0AAV5HYQ3_9ROSI</name>
<feature type="region of interest" description="Disordered" evidence="10">
    <location>
        <begin position="350"/>
        <end position="375"/>
    </location>
</feature>
<evidence type="ECO:0000256" key="5">
    <source>
        <dbReference type="ARBA" id="ARBA00022989"/>
    </source>
</evidence>
<keyword evidence="6" id="KW-0472">Membrane</keyword>
<dbReference type="EMBL" id="BPVZ01000004">
    <property type="protein sequence ID" value="GKU90279.1"/>
    <property type="molecule type" value="Genomic_DNA"/>
</dbReference>
<dbReference type="InterPro" id="IPR025287">
    <property type="entry name" value="WAK_GUB"/>
</dbReference>
<dbReference type="PANTHER" id="PTHR33138:SF27">
    <property type="entry name" value="WALL-ASSOCIATED RECEPTOR KINASE C-TERMINAL DOMAIN-CONTAINING PROTEIN"/>
    <property type="match status" value="1"/>
</dbReference>
<evidence type="ECO:0000256" key="6">
    <source>
        <dbReference type="ARBA" id="ARBA00023136"/>
    </source>
</evidence>
<evidence type="ECO:0000256" key="8">
    <source>
        <dbReference type="ARBA" id="ARBA00047899"/>
    </source>
</evidence>
<dbReference type="EC" id="2.7.11.1" evidence="2"/>
<dbReference type="GO" id="GO:0016020">
    <property type="term" value="C:membrane"/>
    <property type="evidence" value="ECO:0007669"/>
    <property type="project" value="UniProtKB-SubCell"/>
</dbReference>
<proteinExistence type="predicted"/>
<evidence type="ECO:0000256" key="4">
    <source>
        <dbReference type="ARBA" id="ARBA00022729"/>
    </source>
</evidence>
<dbReference type="GO" id="GO:0004674">
    <property type="term" value="F:protein serine/threonine kinase activity"/>
    <property type="evidence" value="ECO:0007669"/>
    <property type="project" value="UniProtKB-KW"/>
</dbReference>
<evidence type="ECO:0000256" key="7">
    <source>
        <dbReference type="ARBA" id="ARBA00023180"/>
    </source>
</evidence>
<keyword evidence="4" id="KW-0732">Signal</keyword>
<comment type="subcellular location">
    <subcellularLocation>
        <location evidence="1">Membrane</location>
        <topology evidence="1">Single-pass membrane protein</topology>
    </subcellularLocation>
</comment>
<evidence type="ECO:0000256" key="1">
    <source>
        <dbReference type="ARBA" id="ARBA00004167"/>
    </source>
</evidence>
<dbReference type="Pfam" id="PF14380">
    <property type="entry name" value="WAK_assoc"/>
    <property type="match status" value="1"/>
</dbReference>
<evidence type="ECO:0000259" key="12">
    <source>
        <dbReference type="Pfam" id="PF14380"/>
    </source>
</evidence>
<evidence type="ECO:0000256" key="10">
    <source>
        <dbReference type="SAM" id="MobiDB-lite"/>
    </source>
</evidence>
<evidence type="ECO:0000256" key="2">
    <source>
        <dbReference type="ARBA" id="ARBA00012513"/>
    </source>
</evidence>
<gene>
    <name evidence="13" type="ORF">SLEP1_g4289</name>
</gene>
<organism evidence="13 14">
    <name type="scientific">Rubroshorea leprosula</name>
    <dbReference type="NCBI Taxonomy" id="152421"/>
    <lineage>
        <taxon>Eukaryota</taxon>
        <taxon>Viridiplantae</taxon>
        <taxon>Streptophyta</taxon>
        <taxon>Embryophyta</taxon>
        <taxon>Tracheophyta</taxon>
        <taxon>Spermatophyta</taxon>
        <taxon>Magnoliopsida</taxon>
        <taxon>eudicotyledons</taxon>
        <taxon>Gunneridae</taxon>
        <taxon>Pentapetalae</taxon>
        <taxon>rosids</taxon>
        <taxon>malvids</taxon>
        <taxon>Malvales</taxon>
        <taxon>Dipterocarpaceae</taxon>
        <taxon>Rubroshorea</taxon>
    </lineage>
</organism>
<accession>A0AAV5HYQ3</accession>
<comment type="catalytic activity">
    <reaction evidence="8">
        <text>L-threonyl-[protein] + ATP = O-phospho-L-threonyl-[protein] + ADP + H(+)</text>
        <dbReference type="Rhea" id="RHEA:46608"/>
        <dbReference type="Rhea" id="RHEA-COMP:11060"/>
        <dbReference type="Rhea" id="RHEA-COMP:11605"/>
        <dbReference type="ChEBI" id="CHEBI:15378"/>
        <dbReference type="ChEBI" id="CHEBI:30013"/>
        <dbReference type="ChEBI" id="CHEBI:30616"/>
        <dbReference type="ChEBI" id="CHEBI:61977"/>
        <dbReference type="ChEBI" id="CHEBI:456216"/>
        <dbReference type="EC" id="2.7.11.1"/>
    </reaction>
</comment>
<keyword evidence="7" id="KW-0325">Glycoprotein</keyword>
<evidence type="ECO:0000313" key="14">
    <source>
        <dbReference type="Proteomes" id="UP001054252"/>
    </source>
</evidence>
<evidence type="ECO:0000313" key="13">
    <source>
        <dbReference type="EMBL" id="GKU90279.1"/>
    </source>
</evidence>
<protein>
    <recommendedName>
        <fullName evidence="2">non-specific serine/threonine protein kinase</fullName>
        <ecNumber evidence="2">2.7.11.1</ecNumber>
    </recommendedName>
</protein>
<dbReference type="Pfam" id="PF13947">
    <property type="entry name" value="GUB_WAK_bind"/>
    <property type="match status" value="1"/>
</dbReference>
<evidence type="ECO:0000259" key="11">
    <source>
        <dbReference type="Pfam" id="PF13947"/>
    </source>
</evidence>
<comment type="catalytic activity">
    <reaction evidence="9">
        <text>L-seryl-[protein] + ATP = O-phospho-L-seryl-[protein] + ADP + H(+)</text>
        <dbReference type="Rhea" id="RHEA:17989"/>
        <dbReference type="Rhea" id="RHEA-COMP:9863"/>
        <dbReference type="Rhea" id="RHEA-COMP:11604"/>
        <dbReference type="ChEBI" id="CHEBI:15378"/>
        <dbReference type="ChEBI" id="CHEBI:29999"/>
        <dbReference type="ChEBI" id="CHEBI:30616"/>
        <dbReference type="ChEBI" id="CHEBI:83421"/>
        <dbReference type="ChEBI" id="CHEBI:456216"/>
        <dbReference type="EC" id="2.7.11.1"/>
    </reaction>
</comment>
<keyword evidence="3" id="KW-0812">Transmembrane</keyword>
<dbReference type="Proteomes" id="UP001054252">
    <property type="component" value="Unassembled WGS sequence"/>
</dbReference>